<dbReference type="Pfam" id="PF03044">
    <property type="entry name" value="Herpes_UL16"/>
    <property type="match status" value="1"/>
</dbReference>
<evidence type="ECO:0000313" key="7">
    <source>
        <dbReference type="Proteomes" id="UP000202809"/>
    </source>
</evidence>
<evidence type="ECO:0000256" key="2">
    <source>
        <dbReference type="ARBA" id="ARBA00022580"/>
    </source>
</evidence>
<dbReference type="GO" id="GO:0044423">
    <property type="term" value="C:virion component"/>
    <property type="evidence" value="ECO:0007669"/>
    <property type="project" value="UniProtKB-KW"/>
</dbReference>
<reference evidence="6 7" key="2">
    <citation type="journal article" date="2002" name="J. Virol.">
        <title>Complete genomic sequence of an Epstein-Barr virus-related herpesvirus naturally infecting a new world primate: a defining point in the evolution of oncogenic lymphocryptoviruses.</title>
        <authorList>
            <person name="Rivailler P."/>
            <person name="Cho Y.G."/>
            <person name="Wang F."/>
        </authorList>
    </citation>
    <scope>NUCLEOTIDE SEQUENCE [LARGE SCALE GENOMIC DNA]</scope>
    <source>
        <strain evidence="6 7">CJ0149</strain>
    </source>
</reference>
<dbReference type="HAMAP" id="MF_04039">
    <property type="entry name" value="HSV_CEP2"/>
    <property type="match status" value="1"/>
</dbReference>
<dbReference type="RefSeq" id="NP_733876.1">
    <property type="nucleotide sequence ID" value="NC_004367.1"/>
</dbReference>
<keyword evidence="1" id="KW-1048">Host nucleus</keyword>
<dbReference type="GeneID" id="955917"/>
<proteinExistence type="inferred from homology"/>
<dbReference type="KEGG" id="vg:955917"/>
<evidence type="ECO:0000256" key="4">
    <source>
        <dbReference type="ARBA" id="ARBA00022921"/>
    </source>
</evidence>
<keyword evidence="2" id="KW-0920">Virion tegument</keyword>
<evidence type="ECO:0000313" key="6">
    <source>
        <dbReference type="EMBL" id="AAK38231.1"/>
    </source>
</evidence>
<dbReference type="InterPro" id="IPR004286">
    <property type="entry name" value="Herpes_UL16/UL94"/>
</dbReference>
<dbReference type="EMBL" id="AF319782">
    <property type="protein sequence ID" value="AAK38231.1"/>
    <property type="molecule type" value="Genomic_DNA"/>
</dbReference>
<dbReference type="Proteomes" id="UP000202809">
    <property type="component" value="Segment"/>
</dbReference>
<protein>
    <submittedName>
        <fullName evidence="6">ORF23</fullName>
    </submittedName>
</protein>
<keyword evidence="7" id="KW-1185">Reference proteome</keyword>
<evidence type="ECO:0000256" key="1">
    <source>
        <dbReference type="ARBA" id="ARBA00022562"/>
    </source>
</evidence>
<keyword evidence="4" id="KW-0426">Late protein</keyword>
<accession>Q993I7</accession>
<dbReference type="OrthoDB" id="8436at10239"/>
<keyword evidence="5" id="KW-1035">Host cytoplasm</keyword>
<keyword evidence="3" id="KW-0946">Virion</keyword>
<evidence type="ECO:0000256" key="3">
    <source>
        <dbReference type="ARBA" id="ARBA00022844"/>
    </source>
</evidence>
<reference evidence="6 7" key="1">
    <citation type="journal article" date="2001" name="Proc. Natl. Acad. Sci. U.S.A.">
        <title>An Epstein-Barr-related herpesvirus from marmoset lymphomas.</title>
        <authorList>
            <person name="Cho Y."/>
            <person name="Ramer J."/>
            <person name="Rivailler P."/>
            <person name="Quink C."/>
            <person name="Garber R.L."/>
            <person name="Beier D.R."/>
            <person name="Wang F."/>
        </authorList>
    </citation>
    <scope>NUCLEOTIDE SEQUENCE [LARGE SCALE GENOMIC DNA]</scope>
    <source>
        <strain evidence="6 7">CJ0149</strain>
    </source>
</reference>
<evidence type="ECO:0000256" key="5">
    <source>
        <dbReference type="ARBA" id="ARBA00023200"/>
    </source>
</evidence>
<name>Q993I7_9GAMA</name>
<sequence length="336" mass="37290">MATGVGSEIEKLRQFLNKECLWVLNSASNQRLKIYTSTTSVSAAFSPHLGGRRRTFMNVTMLILKPRDRGLYVTVYINGVLMACARPEALFTREVPGPHKVYLIYLGMFVDVVDEQVPVESIGSPVITNLHLRTSDIYSSSTPVTSIEDLKGIKKSDIIPLGRGGAWMVSGILYTFFINMDMMMCCPNIPTFPSLTHFVNLLTRCDDTGCISCYGARVHVNVFSGWTGEESPGTSGTCPCLLPCSAMHSEYVPVTGNKNLLGLIFKPEYVKNIVGLRFKHGSLHPDISNVLSGVLATGEEVDCTPKTWTLLRFSTFYSRVMLYNCQVLKKQCLHSY</sequence>
<organism evidence="6 7">
    <name type="scientific">callitrichine gammaherpesvirus 3</name>
    <name type="common">Marmoset lymphocryptovirus</name>
    <dbReference type="NCBI Taxonomy" id="106331"/>
    <lineage>
        <taxon>Viruses</taxon>
        <taxon>Duplodnaviria</taxon>
        <taxon>Heunggongvirae</taxon>
        <taxon>Peploviricota</taxon>
        <taxon>Herviviricetes</taxon>
        <taxon>Herpesvirales</taxon>
        <taxon>Orthoherpesviridae</taxon>
        <taxon>Gammaherpesvirinae</taxon>
        <taxon>Lymphocryptovirus</taxon>
        <taxon>Lymphocryptovirus callitrichinegamma3</taxon>
    </lineage>
</organism>